<gene>
    <name evidence="2" type="ORF">C8N24_1292</name>
</gene>
<name>A0A660LC99_9ACTN</name>
<dbReference type="AlphaFoldDB" id="A0A660LC99"/>
<protein>
    <submittedName>
        <fullName evidence="2">Uncharacterized protein DUF2752</fullName>
    </submittedName>
</protein>
<keyword evidence="3" id="KW-1185">Reference proteome</keyword>
<evidence type="ECO:0000313" key="2">
    <source>
        <dbReference type="EMBL" id="RKQ91470.1"/>
    </source>
</evidence>
<evidence type="ECO:0000256" key="1">
    <source>
        <dbReference type="SAM" id="Phobius"/>
    </source>
</evidence>
<dbReference type="Pfam" id="PF10825">
    <property type="entry name" value="DUF2752"/>
    <property type="match status" value="1"/>
</dbReference>
<accession>A0A660LC99</accession>
<keyword evidence="1" id="KW-0812">Transmembrane</keyword>
<organism evidence="2 3">
    <name type="scientific">Solirubrobacter pauli</name>
    <dbReference type="NCBI Taxonomy" id="166793"/>
    <lineage>
        <taxon>Bacteria</taxon>
        <taxon>Bacillati</taxon>
        <taxon>Actinomycetota</taxon>
        <taxon>Thermoleophilia</taxon>
        <taxon>Solirubrobacterales</taxon>
        <taxon>Solirubrobacteraceae</taxon>
        <taxon>Solirubrobacter</taxon>
    </lineage>
</organism>
<comment type="caution">
    <text evidence="2">The sequence shown here is derived from an EMBL/GenBank/DDBJ whole genome shotgun (WGS) entry which is preliminary data.</text>
</comment>
<reference evidence="2 3" key="1">
    <citation type="submission" date="2018-10" db="EMBL/GenBank/DDBJ databases">
        <title>Genomic Encyclopedia of Archaeal and Bacterial Type Strains, Phase II (KMG-II): from individual species to whole genera.</title>
        <authorList>
            <person name="Goeker M."/>
        </authorList>
    </citation>
    <scope>NUCLEOTIDE SEQUENCE [LARGE SCALE GENOMIC DNA]</scope>
    <source>
        <strain evidence="2 3">DSM 14954</strain>
    </source>
</reference>
<dbReference type="InterPro" id="IPR021215">
    <property type="entry name" value="DUF2752"/>
</dbReference>
<keyword evidence="1" id="KW-1133">Transmembrane helix</keyword>
<sequence>MPERYRAILGAVNPTKREGLVLLAAGCLPFAAGAVIPREGTDLIPACPFRSLTGLPCPLCGGTRAFAWAARGDSGFLDYNGFWVFFALALLVAGVFVLVTRVRVLDAPVRTPLRAVLFLGALGAAGWAWALAERATIAPPG</sequence>
<keyword evidence="1" id="KW-0472">Membrane</keyword>
<dbReference type="EMBL" id="RBIL01000001">
    <property type="protein sequence ID" value="RKQ91470.1"/>
    <property type="molecule type" value="Genomic_DNA"/>
</dbReference>
<evidence type="ECO:0000313" key="3">
    <source>
        <dbReference type="Proteomes" id="UP000278962"/>
    </source>
</evidence>
<feature type="transmembrane region" description="Helical" evidence="1">
    <location>
        <begin position="20"/>
        <end position="36"/>
    </location>
</feature>
<dbReference type="Proteomes" id="UP000278962">
    <property type="component" value="Unassembled WGS sequence"/>
</dbReference>
<feature type="transmembrane region" description="Helical" evidence="1">
    <location>
        <begin position="81"/>
        <end position="100"/>
    </location>
</feature>
<proteinExistence type="predicted"/>
<dbReference type="OrthoDB" id="5966662at2"/>
<feature type="transmembrane region" description="Helical" evidence="1">
    <location>
        <begin position="112"/>
        <end position="132"/>
    </location>
</feature>